<dbReference type="EMBL" id="LK022848">
    <property type="protein sequence ID" value="CDR17273.1"/>
    <property type="molecule type" value="Genomic_DNA"/>
</dbReference>
<dbReference type="HOGENOM" id="CLU_209887_0_0_11"/>
<sequence>MTATDKSDFVPIYDSLVAEHGDVPAEAREAAEEIQREAAEALDWSKVRGGG</sequence>
<dbReference type="EMBL" id="JAGGLR010000014">
    <property type="protein sequence ID" value="MBP2064174.1"/>
    <property type="molecule type" value="Genomic_DNA"/>
</dbReference>
<dbReference type="RefSeq" id="WP_209468837.1">
    <property type="nucleotide sequence ID" value="NZ_BAABDR010000029.1"/>
</dbReference>
<keyword evidence="3" id="KW-1185">Reference proteome</keyword>
<organism evidence="1">
    <name type="scientific">Streptomyces iranensis</name>
    <dbReference type="NCBI Taxonomy" id="576784"/>
    <lineage>
        <taxon>Bacteria</taxon>
        <taxon>Bacillati</taxon>
        <taxon>Actinomycetota</taxon>
        <taxon>Actinomycetes</taxon>
        <taxon>Kitasatosporales</taxon>
        <taxon>Streptomycetaceae</taxon>
        <taxon>Streptomyces</taxon>
        <taxon>Streptomyces violaceusniger group</taxon>
    </lineage>
</organism>
<name>A0A061AA38_9ACTN</name>
<evidence type="ECO:0000313" key="2">
    <source>
        <dbReference type="EMBL" id="MBP2064174.1"/>
    </source>
</evidence>
<reference evidence="1" key="1">
    <citation type="submission" date="2014-05" db="EMBL/GenBank/DDBJ databases">
        <authorList>
            <person name="Horn Fabian"/>
        </authorList>
    </citation>
    <scope>NUCLEOTIDE SEQUENCE</scope>
</reference>
<dbReference type="Proteomes" id="UP000756710">
    <property type="component" value="Unassembled WGS sequence"/>
</dbReference>
<accession>A0A061AA38</accession>
<gene>
    <name evidence="2" type="ORF">J2Z30_005197</name>
    <name evidence="1" type="ORF">SIRAN9302</name>
</gene>
<proteinExistence type="predicted"/>
<protein>
    <submittedName>
        <fullName evidence="1">Uncharacterized protein</fullName>
    </submittedName>
</protein>
<reference evidence="2 3" key="2">
    <citation type="submission" date="2021-03" db="EMBL/GenBank/DDBJ databases">
        <title>Genomic Encyclopedia of Type Strains, Phase IV (KMG-IV): sequencing the most valuable type-strain genomes for metagenomic binning, comparative biology and taxonomic classification.</title>
        <authorList>
            <person name="Goeker M."/>
        </authorList>
    </citation>
    <scope>NUCLEOTIDE SEQUENCE [LARGE SCALE GENOMIC DNA]</scope>
    <source>
        <strain evidence="2 3">DSM 41954</strain>
    </source>
</reference>
<evidence type="ECO:0000313" key="3">
    <source>
        <dbReference type="Proteomes" id="UP000756710"/>
    </source>
</evidence>
<evidence type="ECO:0000313" key="1">
    <source>
        <dbReference type="EMBL" id="CDR17273.1"/>
    </source>
</evidence>
<dbReference type="AlphaFoldDB" id="A0A061AA38"/>